<evidence type="ECO:0000313" key="9">
    <source>
        <dbReference type="Proteomes" id="UP000523955"/>
    </source>
</evidence>
<keyword evidence="7" id="KW-0732">Signal</keyword>
<evidence type="ECO:0000313" key="8">
    <source>
        <dbReference type="EMBL" id="MBB6629157.1"/>
    </source>
</evidence>
<dbReference type="EMBL" id="JACKXE010000001">
    <property type="protein sequence ID" value="MBB6629157.1"/>
    <property type="molecule type" value="Genomic_DNA"/>
</dbReference>
<dbReference type="InterPro" id="IPR051907">
    <property type="entry name" value="DoxX-like_oxidoreductase"/>
</dbReference>
<comment type="caution">
    <text evidence="8">The sequence shown here is derived from an EMBL/GenBank/DDBJ whole genome shotgun (WGS) entry which is preliminary data.</text>
</comment>
<organism evidence="8 9">
    <name type="scientific">Nocardioides luti</name>
    <dbReference type="NCBI Taxonomy" id="2761101"/>
    <lineage>
        <taxon>Bacteria</taxon>
        <taxon>Bacillati</taxon>
        <taxon>Actinomycetota</taxon>
        <taxon>Actinomycetes</taxon>
        <taxon>Propionibacteriales</taxon>
        <taxon>Nocardioidaceae</taxon>
        <taxon>Nocardioides</taxon>
    </lineage>
</organism>
<sequence length="176" mass="18364">MTVSRLLARPMLASMFVVGGVNALRNAPAMAPAAAPVTDKIVPLVKKAAPQLPIPTDPTTLVRVNGAAQLVAGLALATGRAPRLSALVLAGSLVPTTAAGHRFWEAPDAGARTQQRIHFFKNVSMLGGLLIASGDTDGKPGVTWRSRRLAKDARREAKHLAASARQEAKLVKAKVG</sequence>
<evidence type="ECO:0000256" key="1">
    <source>
        <dbReference type="ARBA" id="ARBA00004651"/>
    </source>
</evidence>
<keyword evidence="4" id="KW-0812">Transmembrane</keyword>
<name>A0A7X0VCL4_9ACTN</name>
<evidence type="ECO:0000256" key="2">
    <source>
        <dbReference type="ARBA" id="ARBA00006679"/>
    </source>
</evidence>
<keyword evidence="9" id="KW-1185">Reference proteome</keyword>
<proteinExistence type="inferred from homology"/>
<comment type="subcellular location">
    <subcellularLocation>
        <location evidence="1">Cell membrane</location>
        <topology evidence="1">Multi-pass membrane protein</topology>
    </subcellularLocation>
</comment>
<dbReference type="RefSeq" id="WP_185254139.1">
    <property type="nucleotide sequence ID" value="NZ_JACKXE010000001.1"/>
</dbReference>
<keyword evidence="3" id="KW-1003">Cell membrane</keyword>
<dbReference type="AlphaFoldDB" id="A0A7X0VCL4"/>
<feature type="chain" id="PRO_5038492749" evidence="7">
    <location>
        <begin position="24"/>
        <end position="176"/>
    </location>
</feature>
<dbReference type="InterPro" id="IPR032808">
    <property type="entry name" value="DoxX"/>
</dbReference>
<feature type="signal peptide" evidence="7">
    <location>
        <begin position="1"/>
        <end position="23"/>
    </location>
</feature>
<evidence type="ECO:0000256" key="6">
    <source>
        <dbReference type="ARBA" id="ARBA00023136"/>
    </source>
</evidence>
<evidence type="ECO:0000256" key="4">
    <source>
        <dbReference type="ARBA" id="ARBA00022692"/>
    </source>
</evidence>
<dbReference type="Proteomes" id="UP000523955">
    <property type="component" value="Unassembled WGS sequence"/>
</dbReference>
<keyword evidence="6" id="KW-0472">Membrane</keyword>
<evidence type="ECO:0000256" key="7">
    <source>
        <dbReference type="SAM" id="SignalP"/>
    </source>
</evidence>
<accession>A0A7X0VCL4</accession>
<dbReference type="PANTHER" id="PTHR33452">
    <property type="entry name" value="OXIDOREDUCTASE CATD-RELATED"/>
    <property type="match status" value="1"/>
</dbReference>
<dbReference type="Pfam" id="PF07681">
    <property type="entry name" value="DoxX"/>
    <property type="match status" value="1"/>
</dbReference>
<comment type="similarity">
    <text evidence="2">Belongs to the DoxX family.</text>
</comment>
<evidence type="ECO:0000256" key="3">
    <source>
        <dbReference type="ARBA" id="ARBA00022475"/>
    </source>
</evidence>
<gene>
    <name evidence="8" type="ORF">H5V45_17655</name>
</gene>
<dbReference type="PANTHER" id="PTHR33452:SF1">
    <property type="entry name" value="INNER MEMBRANE PROTEIN YPHA-RELATED"/>
    <property type="match status" value="1"/>
</dbReference>
<protein>
    <submittedName>
        <fullName evidence="8">DoxX family protein</fullName>
    </submittedName>
</protein>
<evidence type="ECO:0000256" key="5">
    <source>
        <dbReference type="ARBA" id="ARBA00022989"/>
    </source>
</evidence>
<reference evidence="8 9" key="1">
    <citation type="submission" date="2020-08" db="EMBL/GenBank/DDBJ databases">
        <authorList>
            <person name="Seo M.-J."/>
        </authorList>
    </citation>
    <scope>NUCLEOTIDE SEQUENCE [LARGE SCALE GENOMIC DNA]</scope>
    <source>
        <strain evidence="8 9">KIGAM211</strain>
    </source>
</reference>
<dbReference type="GO" id="GO:0005886">
    <property type="term" value="C:plasma membrane"/>
    <property type="evidence" value="ECO:0007669"/>
    <property type="project" value="UniProtKB-SubCell"/>
</dbReference>
<keyword evidence="5" id="KW-1133">Transmembrane helix</keyword>